<reference evidence="1 2" key="2">
    <citation type="submission" date="2009-01" db="EMBL/GenBank/DDBJ databases">
        <title>Draft genome sequence of Bacteroides cellulosilyticus (DSM 14838).</title>
        <authorList>
            <person name="Sudarsanam P."/>
            <person name="Ley R."/>
            <person name="Guruge J."/>
            <person name="Turnbaugh P.J."/>
            <person name="Mahowald M."/>
            <person name="Liep D."/>
            <person name="Gordon J."/>
        </authorList>
    </citation>
    <scope>NUCLEOTIDE SEQUENCE [LARGE SCALE GENOMIC DNA]</scope>
    <source>
        <strain evidence="1 2">DSM 14838</strain>
    </source>
</reference>
<protein>
    <submittedName>
        <fullName evidence="1">Uncharacterized protein</fullName>
    </submittedName>
</protein>
<accession>E2NIL9</accession>
<evidence type="ECO:0000313" key="1">
    <source>
        <dbReference type="EMBL" id="EEF88237.1"/>
    </source>
</evidence>
<gene>
    <name evidence="1" type="ORF">BACCELL_04152</name>
</gene>
<proteinExistence type="predicted"/>
<dbReference type="EMBL" id="ACCH01000316">
    <property type="protein sequence ID" value="EEF88237.1"/>
    <property type="molecule type" value="Genomic_DNA"/>
</dbReference>
<reference evidence="1 2" key="1">
    <citation type="submission" date="2008-12" db="EMBL/GenBank/DDBJ databases">
        <authorList>
            <person name="Fulton L."/>
            <person name="Clifton S."/>
            <person name="Fulton B."/>
            <person name="Xu J."/>
            <person name="Minx P."/>
            <person name="Pepin K.H."/>
            <person name="Johnson M."/>
            <person name="Bhonagiri V."/>
            <person name="Nash W.E."/>
            <person name="Mardis E.R."/>
            <person name="Wilson R.K."/>
        </authorList>
    </citation>
    <scope>NUCLEOTIDE SEQUENCE [LARGE SCALE GENOMIC DNA]</scope>
    <source>
        <strain evidence="1 2">DSM 14838</strain>
    </source>
</reference>
<dbReference type="HOGENOM" id="CLU_2931360_0_0_10"/>
<dbReference type="Proteomes" id="UP000003711">
    <property type="component" value="Unassembled WGS sequence"/>
</dbReference>
<evidence type="ECO:0000313" key="2">
    <source>
        <dbReference type="Proteomes" id="UP000003711"/>
    </source>
</evidence>
<sequence>MIEAMRSDFFRWAATVNLTVTGHVEVIADVTEAAVANVIAAAIFEAQAHALRRGRAVNNE</sequence>
<comment type="caution">
    <text evidence="1">The sequence shown here is derived from an EMBL/GenBank/DDBJ whole genome shotgun (WGS) entry which is preliminary data.</text>
</comment>
<name>E2NIL9_9BACE</name>
<organism evidence="1 2">
    <name type="scientific">Bacteroides cellulosilyticus DSM 14838</name>
    <dbReference type="NCBI Taxonomy" id="537012"/>
    <lineage>
        <taxon>Bacteria</taxon>
        <taxon>Pseudomonadati</taxon>
        <taxon>Bacteroidota</taxon>
        <taxon>Bacteroidia</taxon>
        <taxon>Bacteroidales</taxon>
        <taxon>Bacteroidaceae</taxon>
        <taxon>Bacteroides</taxon>
    </lineage>
</organism>
<dbReference type="AlphaFoldDB" id="E2NIL9"/>